<dbReference type="HOGENOM" id="CLU_2967116_0_0_1"/>
<sequence length="59" mass="6853">LSDPCFIHNADDVAIWVRINKGLRIPVYTQQQEKSLTLATNRIRPIRSPSLKEKENNTY</sequence>
<accession>A0A0C2SCR2</accession>
<keyword evidence="2" id="KW-1185">Reference proteome</keyword>
<reference evidence="1 2" key="1">
    <citation type="submission" date="2014-04" db="EMBL/GenBank/DDBJ databases">
        <title>Evolutionary Origins and Diversification of the Mycorrhizal Mutualists.</title>
        <authorList>
            <consortium name="DOE Joint Genome Institute"/>
            <consortium name="Mycorrhizal Genomics Consortium"/>
            <person name="Kohler A."/>
            <person name="Kuo A."/>
            <person name="Nagy L.G."/>
            <person name="Floudas D."/>
            <person name="Copeland A."/>
            <person name="Barry K.W."/>
            <person name="Cichocki N."/>
            <person name="Veneault-Fourrey C."/>
            <person name="LaButti K."/>
            <person name="Lindquist E.A."/>
            <person name="Lipzen A."/>
            <person name="Lundell T."/>
            <person name="Morin E."/>
            <person name="Murat C."/>
            <person name="Riley R."/>
            <person name="Ohm R."/>
            <person name="Sun H."/>
            <person name="Tunlid A."/>
            <person name="Henrissat B."/>
            <person name="Grigoriev I.V."/>
            <person name="Hibbett D.S."/>
            <person name="Martin F."/>
        </authorList>
    </citation>
    <scope>NUCLEOTIDE SEQUENCE [LARGE SCALE GENOMIC DNA]</scope>
    <source>
        <strain evidence="1 2">Koide BX008</strain>
    </source>
</reference>
<gene>
    <name evidence="1" type="ORF">M378DRAFT_167721</name>
</gene>
<protein>
    <submittedName>
        <fullName evidence="1">Uncharacterized protein</fullName>
    </submittedName>
</protein>
<name>A0A0C2SCR2_AMAMK</name>
<proteinExistence type="predicted"/>
<organism evidence="1 2">
    <name type="scientific">Amanita muscaria (strain Koide BX008)</name>
    <dbReference type="NCBI Taxonomy" id="946122"/>
    <lineage>
        <taxon>Eukaryota</taxon>
        <taxon>Fungi</taxon>
        <taxon>Dikarya</taxon>
        <taxon>Basidiomycota</taxon>
        <taxon>Agaricomycotina</taxon>
        <taxon>Agaricomycetes</taxon>
        <taxon>Agaricomycetidae</taxon>
        <taxon>Agaricales</taxon>
        <taxon>Pluteineae</taxon>
        <taxon>Amanitaceae</taxon>
        <taxon>Amanita</taxon>
    </lineage>
</organism>
<evidence type="ECO:0000313" key="1">
    <source>
        <dbReference type="EMBL" id="KIL60750.1"/>
    </source>
</evidence>
<dbReference type="EMBL" id="KN818293">
    <property type="protein sequence ID" value="KIL60750.1"/>
    <property type="molecule type" value="Genomic_DNA"/>
</dbReference>
<dbReference type="AlphaFoldDB" id="A0A0C2SCR2"/>
<dbReference type="Proteomes" id="UP000054549">
    <property type="component" value="Unassembled WGS sequence"/>
</dbReference>
<dbReference type="InParanoid" id="A0A0C2SCR2"/>
<feature type="non-terminal residue" evidence="1">
    <location>
        <position position="1"/>
    </location>
</feature>
<evidence type="ECO:0000313" key="2">
    <source>
        <dbReference type="Proteomes" id="UP000054549"/>
    </source>
</evidence>